<dbReference type="RefSeq" id="WP_381503478.1">
    <property type="nucleotide sequence ID" value="NZ_JBHUOM010000018.1"/>
</dbReference>
<dbReference type="Proteomes" id="UP001597512">
    <property type="component" value="Unassembled WGS sequence"/>
</dbReference>
<name>A0ABW6ALW7_9BACT</name>
<dbReference type="InterPro" id="IPR013207">
    <property type="entry name" value="LGFP"/>
</dbReference>
<dbReference type="Gene3D" id="2.60.40.2340">
    <property type="match status" value="1"/>
</dbReference>
<proteinExistence type="predicted"/>
<comment type="caution">
    <text evidence="1">The sequence shown here is derived from an EMBL/GenBank/DDBJ whole genome shotgun (WGS) entry which is preliminary data.</text>
</comment>
<organism evidence="1 2">
    <name type="scientific">Spirosoma flavum</name>
    <dbReference type="NCBI Taxonomy" id="2048557"/>
    <lineage>
        <taxon>Bacteria</taxon>
        <taxon>Pseudomonadati</taxon>
        <taxon>Bacteroidota</taxon>
        <taxon>Cytophagia</taxon>
        <taxon>Cytophagales</taxon>
        <taxon>Cytophagaceae</taxon>
        <taxon>Spirosoma</taxon>
    </lineage>
</organism>
<evidence type="ECO:0008006" key="3">
    <source>
        <dbReference type="Google" id="ProtNLM"/>
    </source>
</evidence>
<protein>
    <recommendedName>
        <fullName evidence="3">DUF5018 domain-containing protein</fullName>
    </recommendedName>
</protein>
<dbReference type="EMBL" id="JBHUOM010000018">
    <property type="protein sequence ID" value="MFD2935493.1"/>
    <property type="molecule type" value="Genomic_DNA"/>
</dbReference>
<dbReference type="PROSITE" id="PS51257">
    <property type="entry name" value="PROKAR_LIPOPROTEIN"/>
    <property type="match status" value="1"/>
</dbReference>
<evidence type="ECO:0000313" key="2">
    <source>
        <dbReference type="Proteomes" id="UP001597512"/>
    </source>
</evidence>
<dbReference type="Pfam" id="PF08310">
    <property type="entry name" value="LGFP"/>
    <property type="match status" value="1"/>
</dbReference>
<reference evidence="2" key="1">
    <citation type="journal article" date="2019" name="Int. J. Syst. Evol. Microbiol.">
        <title>The Global Catalogue of Microorganisms (GCM) 10K type strain sequencing project: providing services to taxonomists for standard genome sequencing and annotation.</title>
        <authorList>
            <consortium name="The Broad Institute Genomics Platform"/>
            <consortium name="The Broad Institute Genome Sequencing Center for Infectious Disease"/>
            <person name="Wu L."/>
            <person name="Ma J."/>
        </authorList>
    </citation>
    <scope>NUCLEOTIDE SEQUENCE [LARGE SCALE GENOMIC DNA]</scope>
    <source>
        <strain evidence="2">KCTC 52490</strain>
    </source>
</reference>
<evidence type="ECO:0000313" key="1">
    <source>
        <dbReference type="EMBL" id="MFD2935493.1"/>
    </source>
</evidence>
<keyword evidence="2" id="KW-1185">Reference proteome</keyword>
<accession>A0ABW6ALW7</accession>
<sequence length="363" mass="38318">MKSYSVFLVLLAAMMIGGCKKDTIPPISQSADNSITGFAFATLSPGVTANISGTSLSAVVQASTNLTSLIPTITLAAGASITPASGVAQNFTNPVVYTVTAENGQTQSYTITVKHNYQVTIDVKYKALGWTAMPDDGDHAQPTASGTGWVQYYSNKSQAIYLVNGSAFGMLINEMKKYDAAGQDKFAILTTDATLTSVGSGAYYNEFKRVADGSAGIVTSPPTGGTFLVYGDVYKKYLVLNRWNGTLGYPTSDESTNTSGFRYNNFIKNGVAGVIIAGPSGAQAIWGKVYKLWGNASYDAGWLRNPISSCDPAIGDNGQIVQFQNGTIKITGTGCGQYQRLNNTLVPVSGDFLSGSIVLNPCY</sequence>
<gene>
    <name evidence="1" type="ORF">ACFS25_17050</name>
</gene>